<evidence type="ECO:0000313" key="4">
    <source>
        <dbReference type="EMBL" id="PQD94724.1"/>
    </source>
</evidence>
<dbReference type="Gene3D" id="1.10.10.10">
    <property type="entry name" value="Winged helix-like DNA-binding domain superfamily/Winged helix DNA-binding domain"/>
    <property type="match status" value="1"/>
</dbReference>
<proteinExistence type="predicted"/>
<dbReference type="InterPro" id="IPR029348">
    <property type="entry name" value="NTF-like"/>
</dbReference>
<dbReference type="Gene3D" id="1.20.120.330">
    <property type="entry name" value="Nucleotidyltransferases domain 2"/>
    <property type="match status" value="1"/>
</dbReference>
<dbReference type="Gene3D" id="3.30.460.10">
    <property type="entry name" value="Beta Polymerase, domain 2"/>
    <property type="match status" value="1"/>
</dbReference>
<dbReference type="Proteomes" id="UP000239663">
    <property type="component" value="Unassembled WGS sequence"/>
</dbReference>
<dbReference type="InterPro" id="IPR036388">
    <property type="entry name" value="WH-like_DNA-bd_sf"/>
</dbReference>
<evidence type="ECO:0008006" key="6">
    <source>
        <dbReference type="Google" id="ProtNLM"/>
    </source>
</evidence>
<dbReference type="RefSeq" id="WP_104849798.1">
    <property type="nucleotide sequence ID" value="NZ_PKOZ01000007.1"/>
</dbReference>
<feature type="domain" description="YgxA-like helix-turn-helix" evidence="2">
    <location>
        <begin position="226"/>
        <end position="289"/>
    </location>
</feature>
<evidence type="ECO:0000259" key="3">
    <source>
        <dbReference type="Pfam" id="PF22339"/>
    </source>
</evidence>
<evidence type="ECO:0000259" key="1">
    <source>
        <dbReference type="Pfam" id="PF14540"/>
    </source>
</evidence>
<name>A0A2S7MY46_9BACI</name>
<gene>
    <name evidence="4" type="ORF">CYL18_12180</name>
</gene>
<keyword evidence="5" id="KW-1185">Reference proteome</keyword>
<dbReference type="InterPro" id="IPR041143">
    <property type="entry name" value="YgxA_HTH"/>
</dbReference>
<dbReference type="Pfam" id="PF22339">
    <property type="entry name" value="YgxA-like_sub_bind"/>
    <property type="match status" value="1"/>
</dbReference>
<organism evidence="4 5">
    <name type="scientific">Pradoshia eiseniae</name>
    <dbReference type="NCBI Taxonomy" id="2064768"/>
    <lineage>
        <taxon>Bacteria</taxon>
        <taxon>Bacillati</taxon>
        <taxon>Bacillota</taxon>
        <taxon>Bacilli</taxon>
        <taxon>Bacillales</taxon>
        <taxon>Bacillaceae</taxon>
        <taxon>Pradoshia</taxon>
    </lineage>
</organism>
<dbReference type="Pfam" id="PF18576">
    <property type="entry name" value="HTH_52"/>
    <property type="match status" value="1"/>
</dbReference>
<sequence length="293" mass="34856">MEDILRPVYQERASNPETQGVLLIEKHSPESPSTDTFDFILLVIIKSQDKPPVFIKHYAYEHKKAALHVVTEEKLNEWRLLGTNRKIIDWIYNGRIVFDRNDYLASLKREMEEFPFYGRKIKKGIEFAKLIRRYMDGKELFDQGNMLDAYNHIVHALHHLARLEVIEKGYHPEVTVWNQVKQIGPDIYKLYEELVYSEESVEQRLELLFLVSDFLIHTRTESGSGHIMEIIGERGDEYWSYDELYSHKELVYYGEDLRILIEYLIDRGCIEVVLKETKGAKLFHRYYKIHKEI</sequence>
<dbReference type="AlphaFoldDB" id="A0A2S7MY46"/>
<reference evidence="4 5" key="1">
    <citation type="submission" date="2017-12" db="EMBL/GenBank/DDBJ databases">
        <title>Taxonomic description and draft genome of Pradoshia cofamensis Gen. nov., sp. nov., a thermotolerant bacillale isolated from anterior gut of earthworm Eisenia fetida.</title>
        <authorList>
            <person name="Saha T."/>
            <person name="Chakraborty R."/>
        </authorList>
    </citation>
    <scope>NUCLEOTIDE SEQUENCE [LARGE SCALE GENOMIC DNA]</scope>
    <source>
        <strain evidence="4 5">EAG3</strain>
    </source>
</reference>
<feature type="domain" description="YgxA-like substrate binding" evidence="3">
    <location>
        <begin position="120"/>
        <end position="219"/>
    </location>
</feature>
<protein>
    <recommendedName>
        <fullName evidence="6">Nucleotidyltransferase-like domain-containing protein</fullName>
    </recommendedName>
</protein>
<dbReference type="OrthoDB" id="2350973at2"/>
<dbReference type="Pfam" id="PF14540">
    <property type="entry name" value="NTF-like"/>
    <property type="match status" value="1"/>
</dbReference>
<feature type="domain" description="Nucleotidyltransferase-like" evidence="1">
    <location>
        <begin position="1"/>
        <end position="119"/>
    </location>
</feature>
<evidence type="ECO:0000313" key="5">
    <source>
        <dbReference type="Proteomes" id="UP000239663"/>
    </source>
</evidence>
<evidence type="ECO:0000259" key="2">
    <source>
        <dbReference type="Pfam" id="PF18576"/>
    </source>
</evidence>
<dbReference type="InterPro" id="IPR054515">
    <property type="entry name" value="YgxA-like_substrate-bd"/>
</dbReference>
<accession>A0A2S7MY46</accession>
<comment type="caution">
    <text evidence="4">The sequence shown here is derived from an EMBL/GenBank/DDBJ whole genome shotgun (WGS) entry which is preliminary data.</text>
</comment>
<dbReference type="EMBL" id="PKOZ01000007">
    <property type="protein sequence ID" value="PQD94724.1"/>
    <property type="molecule type" value="Genomic_DNA"/>
</dbReference>
<dbReference type="InterPro" id="IPR043519">
    <property type="entry name" value="NT_sf"/>
</dbReference>